<dbReference type="PANTHER" id="PTHR11113">
    <property type="entry name" value="N-ACETYLGLUCOSAMINE-6-PHOSPHATE DEACETYLASE"/>
    <property type="match status" value="1"/>
</dbReference>
<dbReference type="PANTHER" id="PTHR11113:SF2">
    <property type="entry name" value="ADENINE DEAMINASE"/>
    <property type="match status" value="1"/>
</dbReference>
<evidence type="ECO:0000256" key="2">
    <source>
        <dbReference type="ARBA" id="ARBA00023211"/>
    </source>
</evidence>
<comment type="similarity">
    <text evidence="3">Belongs to the metallo-dependent hydrolases superfamily. Adenine deaminase family.</text>
</comment>
<gene>
    <name evidence="3 6" type="primary">ade</name>
    <name evidence="6" type="ORF">EGI31_01505</name>
</gene>
<dbReference type="Pfam" id="PF01979">
    <property type="entry name" value="Amidohydro_1"/>
    <property type="match status" value="1"/>
</dbReference>
<dbReference type="InterPro" id="IPR032466">
    <property type="entry name" value="Metal_Hydrolase"/>
</dbReference>
<dbReference type="Gene3D" id="3.20.20.140">
    <property type="entry name" value="Metal-dependent hydrolases"/>
    <property type="match status" value="1"/>
</dbReference>
<dbReference type="CDD" id="cd01295">
    <property type="entry name" value="AdeC"/>
    <property type="match status" value="1"/>
</dbReference>
<evidence type="ECO:0000259" key="5">
    <source>
        <dbReference type="Pfam" id="PF13382"/>
    </source>
</evidence>
<evidence type="ECO:0000313" key="6">
    <source>
        <dbReference type="EMBL" id="MCP9761612.1"/>
    </source>
</evidence>
<dbReference type="AlphaFoldDB" id="A0AAE3GYK8"/>
<evidence type="ECO:0000256" key="1">
    <source>
        <dbReference type="ARBA" id="ARBA00022801"/>
    </source>
</evidence>
<feature type="domain" description="Amidohydrolase-related" evidence="4">
    <location>
        <begin position="45"/>
        <end position="323"/>
    </location>
</feature>
<dbReference type="GO" id="GO:0006146">
    <property type="term" value="P:adenine catabolic process"/>
    <property type="evidence" value="ECO:0007669"/>
    <property type="project" value="InterPro"/>
</dbReference>
<keyword evidence="7" id="KW-1185">Reference proteome</keyword>
<keyword evidence="2 3" id="KW-0464">Manganese</keyword>
<feature type="domain" description="Adenine deaminase C-terminal" evidence="5">
    <location>
        <begin position="372"/>
        <end position="537"/>
    </location>
</feature>
<keyword evidence="1 3" id="KW-0378">Hydrolase</keyword>
<dbReference type="RefSeq" id="WP_255035351.1">
    <property type="nucleotide sequence ID" value="NZ_RJUF01000002.1"/>
</dbReference>
<evidence type="ECO:0000259" key="4">
    <source>
        <dbReference type="Pfam" id="PF01979"/>
    </source>
</evidence>
<protein>
    <recommendedName>
        <fullName evidence="3">Adenine deaminase</fullName>
        <shortName evidence="3">Adenase</shortName>
        <shortName evidence="3">Adenine aminase</shortName>
        <ecNumber evidence="3">3.5.4.2</ecNumber>
    </recommendedName>
</protein>
<name>A0AAE3GYK8_9BACT</name>
<organism evidence="6 7">
    <name type="scientific">Lacihabitans soyangensis</name>
    <dbReference type="NCBI Taxonomy" id="869394"/>
    <lineage>
        <taxon>Bacteria</taxon>
        <taxon>Pseudomonadati</taxon>
        <taxon>Bacteroidota</taxon>
        <taxon>Cytophagia</taxon>
        <taxon>Cytophagales</taxon>
        <taxon>Leadbetterellaceae</taxon>
        <taxon>Lacihabitans</taxon>
    </lineage>
</organism>
<dbReference type="Pfam" id="PF13382">
    <property type="entry name" value="Adenine_deam_C"/>
    <property type="match status" value="1"/>
</dbReference>
<comment type="caution">
    <text evidence="6">The sequence shown here is derived from an EMBL/GenBank/DDBJ whole genome shotgun (WGS) entry which is preliminary data.</text>
</comment>
<dbReference type="HAMAP" id="MF_01518">
    <property type="entry name" value="Adenine_deamin"/>
    <property type="match status" value="1"/>
</dbReference>
<accession>A0AAE3GYK8</accession>
<dbReference type="GO" id="GO:0000034">
    <property type="term" value="F:adenine deaminase activity"/>
    <property type="evidence" value="ECO:0007669"/>
    <property type="project" value="UniProtKB-UniRule"/>
</dbReference>
<comment type="cofactor">
    <cofactor evidence="3">
        <name>Mn(2+)</name>
        <dbReference type="ChEBI" id="CHEBI:29035"/>
    </cofactor>
</comment>
<dbReference type="EC" id="3.5.4.2" evidence="3"/>
<dbReference type="Proteomes" id="UP001204144">
    <property type="component" value="Unassembled WGS sequence"/>
</dbReference>
<comment type="catalytic activity">
    <reaction evidence="3">
        <text>adenine + H2O + H(+) = hypoxanthine + NH4(+)</text>
        <dbReference type="Rhea" id="RHEA:23688"/>
        <dbReference type="ChEBI" id="CHEBI:15377"/>
        <dbReference type="ChEBI" id="CHEBI:15378"/>
        <dbReference type="ChEBI" id="CHEBI:16708"/>
        <dbReference type="ChEBI" id="CHEBI:17368"/>
        <dbReference type="ChEBI" id="CHEBI:28938"/>
        <dbReference type="EC" id="3.5.4.2"/>
    </reaction>
</comment>
<evidence type="ECO:0000313" key="7">
    <source>
        <dbReference type="Proteomes" id="UP001204144"/>
    </source>
</evidence>
<reference evidence="6 7" key="1">
    <citation type="submission" date="2018-11" db="EMBL/GenBank/DDBJ databases">
        <title>Novel bacteria species description.</title>
        <authorList>
            <person name="Han J.-H."/>
        </authorList>
    </citation>
    <scope>NUCLEOTIDE SEQUENCE [LARGE SCALE GENOMIC DNA]</scope>
    <source>
        <strain evidence="6 7">KCTC23259</strain>
    </source>
</reference>
<proteinExistence type="inferred from homology"/>
<dbReference type="NCBIfam" id="TIGR01178">
    <property type="entry name" value="ade"/>
    <property type="match status" value="1"/>
</dbReference>
<dbReference type="InterPro" id="IPR026912">
    <property type="entry name" value="Adenine_deam_C"/>
</dbReference>
<dbReference type="SUPFAM" id="SSF51556">
    <property type="entry name" value="Metallo-dependent hydrolases"/>
    <property type="match status" value="1"/>
</dbReference>
<sequence>MKKYEGNIVNIFDNSIFFGEISVFEGRIFNIVRTKDEMPDAPYFLPGFVDAHVHIESSMLAPSQFGKMAVVHGTVGTVSDPHEIANVLGTKGVEFMIENGEKIPFKFCFGAPSCVPATEFETSGAIVSVEDIEYLMAHPKIGYLAEMMNFPGVIYENEEVLEKLAIAKKYHKPIDGHAPGLRGEQAQKYFSFGISTDHECFSFDEAKEKLEMGVKVLIREGSAAKNFNDLISLANEYSSQMMFCSDDKHPDDLVEGHINLLVKRAVESGVDVFKALRMASLNPVRHYDLNVGLLREGEPADFIEVNNLLDFKVISTYIDGNLVASKGASLIPDVKAEKVNNFNTKAINPEDLILEIPKDAKFIKTIKVNDGQLITDSFLFELTQRDTTFLIQNDILKLVVYNRYKDSKPMVAFINGFRLKNGAIASSVAHDSHNIIAVGTSDEDIAEAINLIVREKGGISVVADKKMGVLPLPIAGLMSDKDGYEVAKDYTQIDEFTKTQLNCLLKSPFMSLSFMALLVIPSLKLSDKGLFDGNTFKFTSIFE</sequence>
<dbReference type="EMBL" id="RJUF01000002">
    <property type="protein sequence ID" value="MCP9761612.1"/>
    <property type="molecule type" value="Genomic_DNA"/>
</dbReference>
<dbReference type="InterPro" id="IPR006680">
    <property type="entry name" value="Amidohydro-rel"/>
</dbReference>
<dbReference type="InterPro" id="IPR006679">
    <property type="entry name" value="Adenine_deam"/>
</dbReference>
<evidence type="ECO:0000256" key="3">
    <source>
        <dbReference type="HAMAP-Rule" id="MF_01518"/>
    </source>
</evidence>